<dbReference type="EMBL" id="FZPC01000027">
    <property type="protein sequence ID" value="SNT43224.1"/>
    <property type="molecule type" value="Genomic_DNA"/>
</dbReference>
<dbReference type="EMBL" id="FNEC01000003">
    <property type="protein sequence ID" value="SDI20889.1"/>
    <property type="molecule type" value="Genomic_DNA"/>
</dbReference>
<proteinExistence type="predicted"/>
<gene>
    <name evidence="1" type="ORF">SAMN05216189_100339</name>
    <name evidence="2" type="ORF">SAMN06295949_12752</name>
</gene>
<dbReference type="RefSeq" id="WP_167364771.1">
    <property type="nucleotide sequence ID" value="NZ_FNEC01000003.1"/>
</dbReference>
<evidence type="ECO:0000313" key="1">
    <source>
        <dbReference type="EMBL" id="SDI20889.1"/>
    </source>
</evidence>
<sequence>MFARLLQRLFPHPAEKDLDRWADDLAAERRWRASPAARARYYALPGSLPRQPRRR</sequence>
<reference evidence="2 3" key="2">
    <citation type="submission" date="2017-06" db="EMBL/GenBank/DDBJ databases">
        <authorList>
            <person name="Varghese N."/>
            <person name="Submissions S."/>
        </authorList>
    </citation>
    <scope>NUCLEOTIDE SEQUENCE [LARGE SCALE GENOMIC DNA]</scope>
    <source>
        <strain evidence="2 3">RLD-1</strain>
    </source>
</reference>
<organism evidence="1 4">
    <name type="scientific">Pseudomonas delhiensis</name>
    <dbReference type="NCBI Taxonomy" id="366289"/>
    <lineage>
        <taxon>Bacteria</taxon>
        <taxon>Pseudomonadati</taxon>
        <taxon>Pseudomonadota</taxon>
        <taxon>Gammaproteobacteria</taxon>
        <taxon>Pseudomonadales</taxon>
        <taxon>Pseudomonadaceae</taxon>
        <taxon>Pseudomonas</taxon>
    </lineage>
</organism>
<name>A0A239MM96_9PSED</name>
<dbReference type="AlphaFoldDB" id="A0A239MM96"/>
<evidence type="ECO:0000313" key="4">
    <source>
        <dbReference type="Proteomes" id="UP000199693"/>
    </source>
</evidence>
<keyword evidence="3" id="KW-1185">Reference proteome</keyword>
<reference evidence="1 4" key="1">
    <citation type="submission" date="2016-10" db="EMBL/GenBank/DDBJ databases">
        <authorList>
            <person name="de Groot N.N."/>
        </authorList>
    </citation>
    <scope>NUCLEOTIDE SEQUENCE [LARGE SCALE GENOMIC DNA]</scope>
    <source>
        <strain evidence="1 4">CCM 7361</strain>
    </source>
</reference>
<protein>
    <submittedName>
        <fullName evidence="1">Uncharacterized protein</fullName>
    </submittedName>
</protein>
<dbReference type="Proteomes" id="UP000199693">
    <property type="component" value="Unassembled WGS sequence"/>
</dbReference>
<dbReference type="Proteomes" id="UP000198309">
    <property type="component" value="Unassembled WGS sequence"/>
</dbReference>
<evidence type="ECO:0000313" key="3">
    <source>
        <dbReference type="Proteomes" id="UP000198309"/>
    </source>
</evidence>
<accession>A0A239MM96</accession>
<evidence type="ECO:0000313" key="2">
    <source>
        <dbReference type="EMBL" id="SNT43224.1"/>
    </source>
</evidence>